<evidence type="ECO:0000256" key="9">
    <source>
        <dbReference type="ARBA" id="ARBA00022833"/>
    </source>
</evidence>
<dbReference type="AlphaFoldDB" id="A0A0N0GFE6"/>
<dbReference type="InterPro" id="IPR037068">
    <property type="entry name" value="DNA_primase_core_N_sf"/>
</dbReference>
<evidence type="ECO:0000256" key="2">
    <source>
        <dbReference type="ARBA" id="ARBA00022478"/>
    </source>
</evidence>
<dbReference type="InterPro" id="IPR013264">
    <property type="entry name" value="DNAG_N"/>
</dbReference>
<keyword evidence="9" id="KW-0862">Zinc</keyword>
<dbReference type="EMBL" id="LGLN01000043">
    <property type="protein sequence ID" value="KPC31093.1"/>
    <property type="molecule type" value="Genomic_DNA"/>
</dbReference>
<keyword evidence="7" id="KW-0479">Metal-binding</keyword>
<dbReference type="RefSeq" id="WP_054086210.1">
    <property type="nucleotide sequence ID" value="NZ_LGLN01000043.1"/>
</dbReference>
<dbReference type="Gene3D" id="3.40.1360.10">
    <property type="match status" value="1"/>
</dbReference>
<dbReference type="InterPro" id="IPR019475">
    <property type="entry name" value="DNA_primase_DnaB-bd"/>
</dbReference>
<reference evidence="14 15" key="1">
    <citation type="submission" date="2015-07" db="EMBL/GenBank/DDBJ databases">
        <authorList>
            <person name="Noorani M."/>
        </authorList>
    </citation>
    <scope>NUCLEOTIDE SEQUENCE [LARGE SCALE GENOMIC DNA]</scope>
    <source>
        <strain evidence="14 15">0788_9</strain>
    </source>
</reference>
<gene>
    <name evidence="14" type="ORF">ABJ99_4909</name>
</gene>
<dbReference type="InterPro" id="IPR036977">
    <property type="entry name" value="DNA_primase_Znf_CHC2"/>
</dbReference>
<keyword evidence="11" id="KW-0238">DNA-binding</keyword>
<dbReference type="SMART" id="SM00400">
    <property type="entry name" value="ZnF_CHCC"/>
    <property type="match status" value="1"/>
</dbReference>
<keyword evidence="8" id="KW-0863">Zinc-finger</keyword>
<keyword evidence="10" id="KW-0460">Magnesium</keyword>
<comment type="caution">
    <text evidence="14">The sequence shown here is derived from an EMBL/GenBank/DDBJ whole genome shotgun (WGS) entry which is preliminary data.</text>
</comment>
<dbReference type="InterPro" id="IPR006295">
    <property type="entry name" value="DNA_primase_DnaG"/>
</dbReference>
<keyword evidence="4" id="KW-0808">Transferase</keyword>
<evidence type="ECO:0000256" key="12">
    <source>
        <dbReference type="ARBA" id="ARBA00023163"/>
    </source>
</evidence>
<name>A0A0N0GFE6_PSESX</name>
<dbReference type="GO" id="GO:0008270">
    <property type="term" value="F:zinc ion binding"/>
    <property type="evidence" value="ECO:0007669"/>
    <property type="project" value="UniProtKB-KW"/>
</dbReference>
<evidence type="ECO:0000259" key="13">
    <source>
        <dbReference type="PROSITE" id="PS50880"/>
    </source>
</evidence>
<dbReference type="GO" id="GO:0003677">
    <property type="term" value="F:DNA binding"/>
    <property type="evidence" value="ECO:0007669"/>
    <property type="project" value="UniProtKB-KW"/>
</dbReference>
<dbReference type="GO" id="GO:1990077">
    <property type="term" value="C:primosome complex"/>
    <property type="evidence" value="ECO:0007669"/>
    <property type="project" value="UniProtKB-KW"/>
</dbReference>
<dbReference type="SUPFAM" id="SSF57783">
    <property type="entry name" value="Zinc beta-ribbon"/>
    <property type="match status" value="1"/>
</dbReference>
<dbReference type="GO" id="GO:0006269">
    <property type="term" value="P:DNA replication, synthesis of primer"/>
    <property type="evidence" value="ECO:0007669"/>
    <property type="project" value="UniProtKB-KW"/>
</dbReference>
<evidence type="ECO:0000256" key="6">
    <source>
        <dbReference type="ARBA" id="ARBA00022705"/>
    </source>
</evidence>
<sequence length="428" mass="47114">MGKYIRYTDEFLARVREDADLVGIIGRDITLKKAGKAFKACCPFHGEKTPSFEVSPERNTYKCYGCPAQGDAIKWMIEFHKLPFPEAVAAVAADSGIPVPESHVDDSAESKMRRNRLASLDKALQDAARLYAGGIERSPTGRQYLATTRGLSEETMTAYQLGTVATGIVELLAKRHAPETLIDCGLAIRAEDGRLFDRFRNRIMIPIYNESGALIGFAGRSMIAKPDRTPKYLNSPETELFHKGNELYALNVAKSAIRNARHAIVVEGYFDVLTAHQAGDRRVVAPMGTALTNTQARRLFSHADTVTFAFDGDKPGRSAALRASAVVLEEIRDGKTVQFLFLPEGSDPDQLIGTHGLEAWNQALATAYPLSRFLADYVKHGLDMDVPESQVRAAEKARKILARVRQATLYKQALTAQFERTIGIALPA</sequence>
<evidence type="ECO:0000256" key="8">
    <source>
        <dbReference type="ARBA" id="ARBA00022771"/>
    </source>
</evidence>
<evidence type="ECO:0000313" key="14">
    <source>
        <dbReference type="EMBL" id="KPC31093.1"/>
    </source>
</evidence>
<dbReference type="FunFam" id="3.90.580.10:FF:000001">
    <property type="entry name" value="DNA primase"/>
    <property type="match status" value="1"/>
</dbReference>
<keyword evidence="12" id="KW-0804">Transcription</keyword>
<organism evidence="14 15">
    <name type="scientific">Pseudomonas syringae pv. cilantro</name>
    <dbReference type="NCBI Taxonomy" id="81035"/>
    <lineage>
        <taxon>Bacteria</taxon>
        <taxon>Pseudomonadati</taxon>
        <taxon>Pseudomonadota</taxon>
        <taxon>Gammaproteobacteria</taxon>
        <taxon>Pseudomonadales</taxon>
        <taxon>Pseudomonadaceae</taxon>
        <taxon>Pseudomonas</taxon>
        <taxon>Pseudomonas syringae</taxon>
    </lineage>
</organism>
<evidence type="ECO:0000313" key="15">
    <source>
        <dbReference type="Proteomes" id="UP000037891"/>
    </source>
</evidence>
<dbReference type="GO" id="GO:0003899">
    <property type="term" value="F:DNA-directed RNA polymerase activity"/>
    <property type="evidence" value="ECO:0007669"/>
    <property type="project" value="InterPro"/>
</dbReference>
<dbReference type="SUPFAM" id="SSF56731">
    <property type="entry name" value="DNA primase core"/>
    <property type="match status" value="1"/>
</dbReference>
<dbReference type="InterPro" id="IPR006171">
    <property type="entry name" value="TOPRIM_dom"/>
</dbReference>
<dbReference type="Pfam" id="PF08275">
    <property type="entry name" value="DNAG_N"/>
    <property type="match status" value="1"/>
</dbReference>
<dbReference type="SMART" id="SM00493">
    <property type="entry name" value="TOPRIM"/>
    <property type="match status" value="1"/>
</dbReference>
<evidence type="ECO:0000256" key="7">
    <source>
        <dbReference type="ARBA" id="ARBA00022723"/>
    </source>
</evidence>
<dbReference type="NCBIfam" id="TIGR01391">
    <property type="entry name" value="dnaG"/>
    <property type="match status" value="1"/>
</dbReference>
<evidence type="ECO:0000256" key="1">
    <source>
        <dbReference type="ARBA" id="ARBA00001947"/>
    </source>
</evidence>
<dbReference type="Pfam" id="PF13662">
    <property type="entry name" value="Toprim_4"/>
    <property type="match status" value="1"/>
</dbReference>
<evidence type="ECO:0000256" key="3">
    <source>
        <dbReference type="ARBA" id="ARBA00022515"/>
    </source>
</evidence>
<dbReference type="PANTHER" id="PTHR30313:SF2">
    <property type="entry name" value="DNA PRIMASE"/>
    <property type="match status" value="1"/>
</dbReference>
<keyword evidence="3" id="KW-0639">Primosome</keyword>
<protein>
    <submittedName>
        <fullName evidence="14">DNA primase</fullName>
    </submittedName>
</protein>
<dbReference type="InterPro" id="IPR034151">
    <property type="entry name" value="TOPRIM_DnaG_bac"/>
</dbReference>
<keyword evidence="2" id="KW-0240">DNA-directed RNA polymerase</keyword>
<dbReference type="InterPro" id="IPR002694">
    <property type="entry name" value="Znf_CHC2"/>
</dbReference>
<dbReference type="Pfam" id="PF10410">
    <property type="entry name" value="DnaB_bind"/>
    <property type="match status" value="1"/>
</dbReference>
<dbReference type="CDD" id="cd03364">
    <property type="entry name" value="TOPRIM_DnaG_primases"/>
    <property type="match status" value="1"/>
</dbReference>
<comment type="cofactor">
    <cofactor evidence="1">
        <name>Zn(2+)</name>
        <dbReference type="ChEBI" id="CHEBI:29105"/>
    </cofactor>
</comment>
<dbReference type="Pfam" id="PF01807">
    <property type="entry name" value="Zn_ribbon_DnaG"/>
    <property type="match status" value="1"/>
</dbReference>
<feature type="domain" description="Toprim" evidence="13">
    <location>
        <begin position="261"/>
        <end position="343"/>
    </location>
</feature>
<keyword evidence="6" id="KW-0235">DNA replication</keyword>
<evidence type="ECO:0000256" key="5">
    <source>
        <dbReference type="ARBA" id="ARBA00022695"/>
    </source>
</evidence>
<proteinExistence type="predicted"/>
<dbReference type="PATRIC" id="fig|81035.3.peg.5282"/>
<evidence type="ECO:0000256" key="4">
    <source>
        <dbReference type="ARBA" id="ARBA00022679"/>
    </source>
</evidence>
<evidence type="ECO:0000256" key="10">
    <source>
        <dbReference type="ARBA" id="ARBA00022842"/>
    </source>
</evidence>
<reference evidence="14 15" key="2">
    <citation type="submission" date="2015-10" db="EMBL/GenBank/DDBJ databases">
        <title>Comparative genomics and high-throughput reverse genetic screens identify a new phytobacterial MAMP and an Arabidopsis receptor required for immune elicitation.</title>
        <authorList>
            <person name="Mott G.A."/>
            <person name="Thakur S."/>
            <person name="Wang P.W."/>
            <person name="Desveaux D."/>
            <person name="Guttman D.S."/>
        </authorList>
    </citation>
    <scope>NUCLEOTIDE SEQUENCE [LARGE SCALE GENOMIC DNA]</scope>
    <source>
        <strain evidence="14 15">0788_9</strain>
    </source>
</reference>
<dbReference type="GO" id="GO:0005737">
    <property type="term" value="C:cytoplasm"/>
    <property type="evidence" value="ECO:0007669"/>
    <property type="project" value="TreeGrafter"/>
</dbReference>
<evidence type="ECO:0000256" key="11">
    <source>
        <dbReference type="ARBA" id="ARBA00023125"/>
    </source>
</evidence>
<accession>A0A0N0GFE6</accession>
<dbReference type="Gene3D" id="3.90.980.10">
    <property type="entry name" value="DNA primase, catalytic core, N-terminal domain"/>
    <property type="match status" value="1"/>
</dbReference>
<dbReference type="PANTHER" id="PTHR30313">
    <property type="entry name" value="DNA PRIMASE"/>
    <property type="match status" value="1"/>
</dbReference>
<dbReference type="PROSITE" id="PS50880">
    <property type="entry name" value="TOPRIM"/>
    <property type="match status" value="1"/>
</dbReference>
<dbReference type="Gene3D" id="3.90.580.10">
    <property type="entry name" value="Zinc finger, CHC2-type domain"/>
    <property type="match status" value="1"/>
</dbReference>
<dbReference type="FunFam" id="3.40.1360.10:FF:000002">
    <property type="entry name" value="DNA primase"/>
    <property type="match status" value="1"/>
</dbReference>
<keyword evidence="5" id="KW-0548">Nucleotidyltransferase</keyword>
<dbReference type="InterPro" id="IPR050219">
    <property type="entry name" value="DnaG_primase"/>
</dbReference>
<dbReference type="GO" id="GO:0000428">
    <property type="term" value="C:DNA-directed RNA polymerase complex"/>
    <property type="evidence" value="ECO:0007669"/>
    <property type="project" value="UniProtKB-KW"/>
</dbReference>
<dbReference type="Proteomes" id="UP000037891">
    <property type="component" value="Unassembled WGS sequence"/>
</dbReference>